<feature type="transmembrane region" description="Helical" evidence="2">
    <location>
        <begin position="26"/>
        <end position="45"/>
    </location>
</feature>
<feature type="region of interest" description="Disordered" evidence="1">
    <location>
        <begin position="602"/>
        <end position="622"/>
    </location>
</feature>
<keyword evidence="4" id="KW-1185">Reference proteome</keyword>
<evidence type="ECO:0000256" key="1">
    <source>
        <dbReference type="SAM" id="MobiDB-lite"/>
    </source>
</evidence>
<dbReference type="AlphaFoldDB" id="A0A9P3PIX7"/>
<sequence>MPHVGLSPISLTLSDDSAIESILSDIPFFCVGIMTFGVFTFVVVLKRVNLIAVYLYASSFTAFAAGIFDLGHVLVRGRGSSANGAGDDTASGLVTAREVSLALSLGFNFIFLWNLVAQCPRNEQGAPPVALNSNLDPMAYIHSASWKRWGLMGLFLKYSLLGLSFSIPILQIVWRISPPTVRFGTVYIAEATIEVVVSALFILKIFLNIFLSPLTPWWRPLQSNIAPLFALSISSGLGLGNLVALAFSETTLGRFLRAVEMYILIVSALITAFYEIPPPSSSPQDHPGKSFIRISEKPQAPVVRTIPPLVTSLGVLPRRRSAVPVSNELRRPSIATSLSRLSSWVLPLSTDRRNSAGRIYTEDRELGMAPLENPMARVTSPGRTKVAEIQKPQNTLDTNLASDEANMEEQSTISKDRPGTAVSIPSYYGIPSDRLPPPAGIVTRGTDSPIYGLNGIMARTRDQEKQPRPQSSTSFDELLRQQSELDRSIAALRLFSGTTPPPETQPSQPAIPVSSPPNAAVSPKARSNSASMNSYLGPKPDSASNRSDFSLSVFPEPPAVSTEDLPTSARLERLAGRTRTLRRDPTANEAAKAIASKVIEEESSSLPVSPTRYEGGTPRLESAGTQYDVTSFIGGLTVPARGSALNTGSILATAGTRLSDVESEDEPSPQIKPNSATTTQAIRPMILASSAVLASPATADVAAAATTEPPREAAPLKREPNVPLRPFLLGTSSQAIPAILPSSTMVPIGASRRKGLPSNPRRPTISGPSLPPDDGLGDQAPGAFERPRPPPLLLSK</sequence>
<dbReference type="EMBL" id="BRPK01000003">
    <property type="protein sequence ID" value="GLB36284.1"/>
    <property type="molecule type" value="Genomic_DNA"/>
</dbReference>
<evidence type="ECO:0000256" key="2">
    <source>
        <dbReference type="SAM" id="Phobius"/>
    </source>
</evidence>
<feature type="compositionally biased region" description="Polar residues" evidence="1">
    <location>
        <begin position="525"/>
        <end position="534"/>
    </location>
</feature>
<proteinExistence type="predicted"/>
<evidence type="ECO:0000313" key="3">
    <source>
        <dbReference type="EMBL" id="GLB36284.1"/>
    </source>
</evidence>
<keyword evidence="2" id="KW-0812">Transmembrane</keyword>
<accession>A0A9P3PIX7</accession>
<keyword evidence="2" id="KW-1133">Transmembrane helix</keyword>
<gene>
    <name evidence="3" type="ORF">LshimejAT787_0305720</name>
</gene>
<organism evidence="3 4">
    <name type="scientific">Lyophyllum shimeji</name>
    <name type="common">Hon-shimeji</name>
    <name type="synonym">Tricholoma shimeji</name>
    <dbReference type="NCBI Taxonomy" id="47721"/>
    <lineage>
        <taxon>Eukaryota</taxon>
        <taxon>Fungi</taxon>
        <taxon>Dikarya</taxon>
        <taxon>Basidiomycota</taxon>
        <taxon>Agaricomycotina</taxon>
        <taxon>Agaricomycetes</taxon>
        <taxon>Agaricomycetidae</taxon>
        <taxon>Agaricales</taxon>
        <taxon>Tricholomatineae</taxon>
        <taxon>Lyophyllaceae</taxon>
        <taxon>Lyophyllum</taxon>
    </lineage>
</organism>
<feature type="region of interest" description="Disordered" evidence="1">
    <location>
        <begin position="495"/>
        <end position="565"/>
    </location>
</feature>
<dbReference type="Proteomes" id="UP001063166">
    <property type="component" value="Unassembled WGS sequence"/>
</dbReference>
<keyword evidence="2" id="KW-0472">Membrane</keyword>
<name>A0A9P3PIX7_LYOSH</name>
<protein>
    <submittedName>
        <fullName evidence="3">Uncharacterized protein</fullName>
    </submittedName>
</protein>
<feature type="compositionally biased region" description="Low complexity" evidence="1">
    <location>
        <begin position="505"/>
        <end position="523"/>
    </location>
</feature>
<feature type="transmembrane region" description="Helical" evidence="2">
    <location>
        <begin position="155"/>
        <end position="174"/>
    </location>
</feature>
<feature type="transmembrane region" description="Helical" evidence="2">
    <location>
        <begin position="52"/>
        <end position="75"/>
    </location>
</feature>
<comment type="caution">
    <text evidence="3">The sequence shown here is derived from an EMBL/GenBank/DDBJ whole genome shotgun (WGS) entry which is preliminary data.</text>
</comment>
<feature type="transmembrane region" description="Helical" evidence="2">
    <location>
        <begin position="186"/>
        <end position="207"/>
    </location>
</feature>
<reference evidence="3" key="1">
    <citation type="submission" date="2022-07" db="EMBL/GenBank/DDBJ databases">
        <title>The genome of Lyophyllum shimeji provides insight into the initial evolution of ectomycorrhizal fungal genome.</title>
        <authorList>
            <person name="Kobayashi Y."/>
            <person name="Shibata T."/>
            <person name="Hirakawa H."/>
            <person name="Shigenobu S."/>
            <person name="Nishiyama T."/>
            <person name="Yamada A."/>
            <person name="Hasebe M."/>
            <person name="Kawaguchi M."/>
        </authorList>
    </citation>
    <scope>NUCLEOTIDE SEQUENCE</scope>
    <source>
        <strain evidence="3">AT787</strain>
    </source>
</reference>
<feature type="transmembrane region" description="Helical" evidence="2">
    <location>
        <begin position="227"/>
        <end position="248"/>
    </location>
</feature>
<feature type="region of interest" description="Disordered" evidence="1">
    <location>
        <begin position="744"/>
        <end position="796"/>
    </location>
</feature>
<evidence type="ECO:0000313" key="4">
    <source>
        <dbReference type="Proteomes" id="UP001063166"/>
    </source>
</evidence>
<dbReference type="OrthoDB" id="2564696at2759"/>